<feature type="non-terminal residue" evidence="2">
    <location>
        <position position="138"/>
    </location>
</feature>
<dbReference type="CDD" id="cd00093">
    <property type="entry name" value="HTH_XRE"/>
    <property type="match status" value="1"/>
</dbReference>
<reference evidence="2 3" key="1">
    <citation type="submission" date="2014-09" db="EMBL/GenBank/DDBJ databases">
        <title>Genome sequence of Sinomonas sp. MUSC 117.</title>
        <authorList>
            <person name="Lee L.-H."/>
        </authorList>
    </citation>
    <scope>NUCLEOTIDE SEQUENCE [LARGE SCALE GENOMIC DNA]</scope>
    <source>
        <strain evidence="2 3">MUSC 117</strain>
    </source>
</reference>
<sequence length="138" mass="14868">MPLQEVADAVGVNRVVMASIEEEVFVPSPDAAKRIAALFGQPVESIFAGDQVVTPAPLADPYWIPEEIFGYIESDLPEAIGRVVMLSALVEARIGQLLGSLTSRPFEKISGRDATANSKDCRAVLAAYDGSAMEDRFR</sequence>
<dbReference type="SUPFAM" id="SSF47413">
    <property type="entry name" value="lambda repressor-like DNA-binding domains"/>
    <property type="match status" value="1"/>
</dbReference>
<dbReference type="GO" id="GO:0003677">
    <property type="term" value="F:DNA binding"/>
    <property type="evidence" value="ECO:0007669"/>
    <property type="project" value="InterPro"/>
</dbReference>
<dbReference type="PROSITE" id="PS50943">
    <property type="entry name" value="HTH_CROC1"/>
    <property type="match status" value="1"/>
</dbReference>
<keyword evidence="3" id="KW-1185">Reference proteome</keyword>
<dbReference type="InterPro" id="IPR010982">
    <property type="entry name" value="Lambda_DNA-bd_dom_sf"/>
</dbReference>
<accession>A0A0B2AQN1</accession>
<organism evidence="2 3">
    <name type="scientific">Sinomonas humi</name>
    <dbReference type="NCBI Taxonomy" id="1338436"/>
    <lineage>
        <taxon>Bacteria</taxon>
        <taxon>Bacillati</taxon>
        <taxon>Actinomycetota</taxon>
        <taxon>Actinomycetes</taxon>
        <taxon>Micrococcales</taxon>
        <taxon>Micrococcaceae</taxon>
        <taxon>Sinomonas</taxon>
    </lineage>
</organism>
<evidence type="ECO:0000313" key="3">
    <source>
        <dbReference type="Proteomes" id="UP000030982"/>
    </source>
</evidence>
<feature type="domain" description="HTH cro/C1-type" evidence="1">
    <location>
        <begin position="1"/>
        <end position="46"/>
    </location>
</feature>
<proteinExistence type="predicted"/>
<gene>
    <name evidence="2" type="ORF">LK10_06025</name>
</gene>
<name>A0A0B2AQN1_9MICC</name>
<evidence type="ECO:0000259" key="1">
    <source>
        <dbReference type="PROSITE" id="PS50943"/>
    </source>
</evidence>
<dbReference type="EMBL" id="JTDL01000081">
    <property type="protein sequence ID" value="KHL04294.1"/>
    <property type="molecule type" value="Genomic_DNA"/>
</dbReference>
<evidence type="ECO:0000313" key="2">
    <source>
        <dbReference type="EMBL" id="KHL04294.1"/>
    </source>
</evidence>
<protein>
    <recommendedName>
        <fullName evidence="1">HTH cro/C1-type domain-containing protein</fullName>
    </recommendedName>
</protein>
<dbReference type="AlphaFoldDB" id="A0A0B2AQN1"/>
<dbReference type="Gene3D" id="1.10.260.40">
    <property type="entry name" value="lambda repressor-like DNA-binding domains"/>
    <property type="match status" value="1"/>
</dbReference>
<dbReference type="InterPro" id="IPR001387">
    <property type="entry name" value="Cro/C1-type_HTH"/>
</dbReference>
<comment type="caution">
    <text evidence="2">The sequence shown here is derived from an EMBL/GenBank/DDBJ whole genome shotgun (WGS) entry which is preliminary data.</text>
</comment>
<dbReference type="RefSeq" id="WP_043121103.1">
    <property type="nucleotide sequence ID" value="NZ_JTDL01000081.1"/>
</dbReference>
<dbReference type="Proteomes" id="UP000030982">
    <property type="component" value="Unassembled WGS sequence"/>
</dbReference>